<dbReference type="EMBL" id="FNYH01000001">
    <property type="protein sequence ID" value="SEI41584.1"/>
    <property type="molecule type" value="Genomic_DNA"/>
</dbReference>
<feature type="transmembrane region" description="Helical" evidence="6">
    <location>
        <begin position="62"/>
        <end position="82"/>
    </location>
</feature>
<dbReference type="InterPro" id="IPR036013">
    <property type="entry name" value="Band_7/SPFH_dom_sf"/>
</dbReference>
<dbReference type="GO" id="GO:0006508">
    <property type="term" value="P:proteolysis"/>
    <property type="evidence" value="ECO:0007669"/>
    <property type="project" value="UniProtKB-KW"/>
</dbReference>
<dbReference type="RefSeq" id="WP_093308264.1">
    <property type="nucleotide sequence ID" value="NZ_FNYH01000001.1"/>
</dbReference>
<dbReference type="Pfam" id="PF12221">
    <property type="entry name" value="HflK_N"/>
    <property type="match status" value="1"/>
</dbReference>
<evidence type="ECO:0000313" key="9">
    <source>
        <dbReference type="EMBL" id="SEI41584.1"/>
    </source>
</evidence>
<dbReference type="InterPro" id="IPR010201">
    <property type="entry name" value="HflK"/>
</dbReference>
<dbReference type="InterPro" id="IPR050710">
    <property type="entry name" value="Band7/mec-2_domain"/>
</dbReference>
<keyword evidence="4 6" id="KW-1133">Transmembrane helix</keyword>
<comment type="function">
    <text evidence="6">HflC and HflK could encode or regulate a protease.</text>
</comment>
<evidence type="ECO:0000256" key="3">
    <source>
        <dbReference type="ARBA" id="ARBA00022692"/>
    </source>
</evidence>
<keyword evidence="9" id="KW-0378">Hydrolase</keyword>
<dbReference type="CDD" id="cd03404">
    <property type="entry name" value="SPFH_HflK"/>
    <property type="match status" value="1"/>
</dbReference>
<dbReference type="GO" id="GO:0008233">
    <property type="term" value="F:peptidase activity"/>
    <property type="evidence" value="ECO:0007669"/>
    <property type="project" value="UniProtKB-KW"/>
</dbReference>
<feature type="region of interest" description="Disordered" evidence="7">
    <location>
        <begin position="1"/>
        <end position="33"/>
    </location>
</feature>
<evidence type="ECO:0000256" key="6">
    <source>
        <dbReference type="RuleBase" id="RU364113"/>
    </source>
</evidence>
<evidence type="ECO:0000256" key="4">
    <source>
        <dbReference type="ARBA" id="ARBA00022989"/>
    </source>
</evidence>
<keyword evidence="3 6" id="KW-0812">Transmembrane</keyword>
<dbReference type="PRINTS" id="PR00721">
    <property type="entry name" value="STOMATIN"/>
</dbReference>
<dbReference type="PANTHER" id="PTHR43327:SF2">
    <property type="entry name" value="MODULATOR OF FTSH PROTEASE HFLK"/>
    <property type="match status" value="1"/>
</dbReference>
<dbReference type="Gene3D" id="3.30.479.30">
    <property type="entry name" value="Band 7 domain"/>
    <property type="match status" value="1"/>
</dbReference>
<evidence type="ECO:0000256" key="1">
    <source>
        <dbReference type="ARBA" id="ARBA00004167"/>
    </source>
</evidence>
<dbReference type="PANTHER" id="PTHR43327">
    <property type="entry name" value="STOMATIN-LIKE PROTEIN 2, MITOCHONDRIAL"/>
    <property type="match status" value="1"/>
</dbReference>
<organism evidence="9 10">
    <name type="scientific">Allopseudospirillum japonicum</name>
    <dbReference type="NCBI Taxonomy" id="64971"/>
    <lineage>
        <taxon>Bacteria</taxon>
        <taxon>Pseudomonadati</taxon>
        <taxon>Pseudomonadota</taxon>
        <taxon>Gammaproteobacteria</taxon>
        <taxon>Oceanospirillales</taxon>
        <taxon>Oceanospirillaceae</taxon>
        <taxon>Allopseudospirillum</taxon>
    </lineage>
</organism>
<dbReference type="Pfam" id="PF01145">
    <property type="entry name" value="Band_7"/>
    <property type="match status" value="1"/>
</dbReference>
<dbReference type="OrthoDB" id="9779595at2"/>
<comment type="similarity">
    <text evidence="2 6">Belongs to the band 7/mec-2 family. HflK subfamily.</text>
</comment>
<comment type="subcellular location">
    <subcellularLocation>
        <location evidence="1">Membrane</location>
        <topology evidence="1">Single-pass membrane protein</topology>
    </subcellularLocation>
</comment>
<dbReference type="Proteomes" id="UP000242999">
    <property type="component" value="Unassembled WGS sequence"/>
</dbReference>
<evidence type="ECO:0000313" key="10">
    <source>
        <dbReference type="Proteomes" id="UP000242999"/>
    </source>
</evidence>
<keyword evidence="5 6" id="KW-0472">Membrane</keyword>
<dbReference type="InterPro" id="IPR020980">
    <property type="entry name" value="Membrane_HflK_N"/>
</dbReference>
<dbReference type="NCBIfam" id="TIGR01933">
    <property type="entry name" value="hflK"/>
    <property type="match status" value="1"/>
</dbReference>
<dbReference type="STRING" id="64971.SAMN05421831_101399"/>
<dbReference type="AlphaFoldDB" id="A0A1H6QKV6"/>
<dbReference type="GO" id="GO:0016020">
    <property type="term" value="C:membrane"/>
    <property type="evidence" value="ECO:0007669"/>
    <property type="project" value="UniProtKB-SubCell"/>
</dbReference>
<protein>
    <recommendedName>
        <fullName evidence="6">Protein HflK</fullName>
    </recommendedName>
</protein>
<comment type="subunit">
    <text evidence="6">HflC and HflK may interact to form a multimeric complex.</text>
</comment>
<dbReference type="InterPro" id="IPR001972">
    <property type="entry name" value="Stomatin_HflK_fam"/>
</dbReference>
<proteinExistence type="inferred from homology"/>
<reference evidence="10" key="1">
    <citation type="submission" date="2016-10" db="EMBL/GenBank/DDBJ databases">
        <authorList>
            <person name="Varghese N."/>
            <person name="Submissions S."/>
        </authorList>
    </citation>
    <scope>NUCLEOTIDE SEQUENCE [LARGE SCALE GENOMIC DNA]</scope>
    <source>
        <strain evidence="10">DSM 7165</strain>
    </source>
</reference>
<sequence length="396" mass="43575">MAWNEPGGNGNNHDPWSGGGRGGRNDQGPPDLDEALKKFQDKLNRMLGRRGAPQGQGGGHGLLLVVLVVLAGLWIAGGVYLVDQTERGVVLRLGRYHETVGPGLHWNPPLIDTVTKVNVTQIRSISQKATMLTLDENIVQVSLSVQYQVQNPKDYLLNVRSPEQSLENATDSALRHEVGSSNMNAILTEGREMLAQNVSSRLQSYLDNYGVGLELRAVNVESTAAPDEVQAAFDDVIKAREDKQRSINQASAYQNSILPEAKGQAQRVLEEAEGYRQSVIASANGEAHRFSALLDEYQKAPEVTRERLYLQSIQEVLGNTSKVMVDVEGGNNMLYLPLDKLMQNTGVDARQRSGVNAPMSTINASTLSDVEMDELAERVIQRLRIRQDDGIRREGR</sequence>
<evidence type="ECO:0000256" key="7">
    <source>
        <dbReference type="SAM" id="MobiDB-lite"/>
    </source>
</evidence>
<dbReference type="SUPFAM" id="SSF117892">
    <property type="entry name" value="Band 7/SPFH domain"/>
    <property type="match status" value="1"/>
</dbReference>
<dbReference type="SMART" id="SM00244">
    <property type="entry name" value="PHB"/>
    <property type="match status" value="1"/>
</dbReference>
<name>A0A1H6QKV6_9GAMM</name>
<keyword evidence="9" id="KW-0645">Protease</keyword>
<keyword evidence="10" id="KW-1185">Reference proteome</keyword>
<feature type="domain" description="Band 7" evidence="8">
    <location>
        <begin position="77"/>
        <end position="237"/>
    </location>
</feature>
<evidence type="ECO:0000259" key="8">
    <source>
        <dbReference type="SMART" id="SM00244"/>
    </source>
</evidence>
<accession>A0A1H6QKV6</accession>
<gene>
    <name evidence="9" type="ORF">SAMN05421831_101399</name>
</gene>
<dbReference type="InterPro" id="IPR001107">
    <property type="entry name" value="Band_7"/>
</dbReference>
<evidence type="ECO:0000256" key="2">
    <source>
        <dbReference type="ARBA" id="ARBA00006971"/>
    </source>
</evidence>
<evidence type="ECO:0000256" key="5">
    <source>
        <dbReference type="ARBA" id="ARBA00023136"/>
    </source>
</evidence>